<reference evidence="2" key="2">
    <citation type="submission" date="2023-03" db="EMBL/GenBank/DDBJ databases">
        <authorList>
            <person name="Inwood S.N."/>
            <person name="Skelly J.G."/>
            <person name="Guhlin J."/>
            <person name="Harrop T.W.R."/>
            <person name="Goldson S.G."/>
            <person name="Dearden P.K."/>
        </authorList>
    </citation>
    <scope>NUCLEOTIDE SEQUENCE</scope>
    <source>
        <strain evidence="2">Lincoln</strain>
        <tissue evidence="2">Whole body</tissue>
    </source>
</reference>
<dbReference type="AlphaFoldDB" id="A0AA39FDA2"/>
<organism evidence="2 3">
    <name type="scientific">Microctonus hyperodae</name>
    <name type="common">Parasitoid wasp</name>
    <dbReference type="NCBI Taxonomy" id="165561"/>
    <lineage>
        <taxon>Eukaryota</taxon>
        <taxon>Metazoa</taxon>
        <taxon>Ecdysozoa</taxon>
        <taxon>Arthropoda</taxon>
        <taxon>Hexapoda</taxon>
        <taxon>Insecta</taxon>
        <taxon>Pterygota</taxon>
        <taxon>Neoptera</taxon>
        <taxon>Endopterygota</taxon>
        <taxon>Hymenoptera</taxon>
        <taxon>Apocrita</taxon>
        <taxon>Ichneumonoidea</taxon>
        <taxon>Braconidae</taxon>
        <taxon>Euphorinae</taxon>
        <taxon>Microctonus</taxon>
    </lineage>
</organism>
<feature type="region of interest" description="Disordered" evidence="1">
    <location>
        <begin position="434"/>
        <end position="468"/>
    </location>
</feature>
<reference evidence="2" key="1">
    <citation type="journal article" date="2023" name="bioRxiv">
        <title>Scaffold-level genome assemblies of two parasitoid biocontrol wasps reveal the parthenogenesis mechanism and an associated novel virus.</title>
        <authorList>
            <person name="Inwood S."/>
            <person name="Skelly J."/>
            <person name="Guhlin J."/>
            <person name="Harrop T."/>
            <person name="Goldson S."/>
            <person name="Dearden P."/>
        </authorList>
    </citation>
    <scope>NUCLEOTIDE SEQUENCE</scope>
    <source>
        <strain evidence="2">Lincoln</strain>
        <tissue evidence="2">Whole body</tissue>
    </source>
</reference>
<dbReference type="Proteomes" id="UP001168972">
    <property type="component" value="Unassembled WGS sequence"/>
</dbReference>
<dbReference type="PANTHER" id="PTHR34756">
    <property type="entry name" value="CELL DIVISION CYCLE-ASSOCIATED PROTEIN 3"/>
    <property type="match status" value="1"/>
</dbReference>
<dbReference type="PANTHER" id="PTHR34756:SF1">
    <property type="entry name" value="CELL DIVISION CYCLE-ASSOCIATED PROTEIN 3"/>
    <property type="match status" value="1"/>
</dbReference>
<gene>
    <name evidence="2" type="ORF">PV327_004848</name>
</gene>
<name>A0AA39FDA2_MICHY</name>
<keyword evidence="3" id="KW-1185">Reference proteome</keyword>
<evidence type="ECO:0000256" key="1">
    <source>
        <dbReference type="SAM" id="MobiDB-lite"/>
    </source>
</evidence>
<comment type="caution">
    <text evidence="2">The sequence shown here is derived from an EMBL/GenBank/DDBJ whole genome shotgun (WGS) entry which is preliminary data.</text>
</comment>
<protein>
    <submittedName>
        <fullName evidence="2">Uncharacterized protein</fullName>
    </submittedName>
</protein>
<evidence type="ECO:0000313" key="2">
    <source>
        <dbReference type="EMBL" id="KAK0167452.1"/>
    </source>
</evidence>
<sequence length="468" mass="52836">MGNFNTKFFAYHGENDNKTKLQIHDESENIEKHQCTPIMTRRSLLADPRSATIGIDRTPIVLDSTPTGIPKSTASAIPKYLQTKPYLETDIDSVMATLTPEHLIPDPRSPNVIHQRTPIVKTEPKYSSFDDDVNKNAECNTQEHSLSELDPRSPTINIDRTPIMKPKSPGHTDKMPHDYIAKCDEESSSLPMSYCETTIDYMIPEVQALPEIASYKPLSFEKRLNECDDILDCNNLESETNADVSSEESDSEGQITVIPNIKALTNQTEVLEIHDEHVEEIEDELVQLNNCDQENIVSKSIPDTEENQNDNGKIRVWRDSLSPASKVEVFKQPEEIIIEFDDEQSVVKHHNKIDTVAGVTDENKMSNCLFALKKKTQQLNKDIKLIYDDTNEYNGSAIIGTQNSRMPLGNRSNNHKASVLIKSPQHLLKNKGLLAKSHQENTPPRTKRGKSKNKLNGTQWDLDRTVVI</sequence>
<dbReference type="EMBL" id="JAQQBR010001832">
    <property type="protein sequence ID" value="KAK0167452.1"/>
    <property type="molecule type" value="Genomic_DNA"/>
</dbReference>
<dbReference type="InterPro" id="IPR038832">
    <property type="entry name" value="CDCA3"/>
</dbReference>
<proteinExistence type="predicted"/>
<accession>A0AA39FDA2</accession>
<feature type="region of interest" description="Disordered" evidence="1">
    <location>
        <begin position="141"/>
        <end position="174"/>
    </location>
</feature>
<evidence type="ECO:0000313" key="3">
    <source>
        <dbReference type="Proteomes" id="UP001168972"/>
    </source>
</evidence>